<dbReference type="EMBL" id="NAJL01000019">
    <property type="protein sequence ID" value="TKA28218.1"/>
    <property type="molecule type" value="Genomic_DNA"/>
</dbReference>
<keyword evidence="3" id="KW-1185">Reference proteome</keyword>
<proteinExistence type="predicted"/>
<evidence type="ECO:0000256" key="1">
    <source>
        <dbReference type="SAM" id="MobiDB-lite"/>
    </source>
</evidence>
<dbReference type="SUPFAM" id="SSF56112">
    <property type="entry name" value="Protein kinase-like (PK-like)"/>
    <property type="match status" value="1"/>
</dbReference>
<gene>
    <name evidence="2" type="ORF">B0A50_04190</name>
</gene>
<feature type="region of interest" description="Disordered" evidence="1">
    <location>
        <begin position="75"/>
        <end position="107"/>
    </location>
</feature>
<dbReference type="AlphaFoldDB" id="A0A4U0U0B7"/>
<evidence type="ECO:0000313" key="2">
    <source>
        <dbReference type="EMBL" id="TKA28218.1"/>
    </source>
</evidence>
<sequence>MFPVGQVLNSHLQGYDVKTVSQSDSEAKDEDEGGGVVDNAPHDAFEAACVEIEAPGPSLNRVPQNQPANAFDIGNVETDGEYLPSGQSRNLLDSQPSTCRPAKLPTPEEVRKQAKLSGINIKNTIRPAPVRFPDLGILVKWGSDVTITEGQCLWFLHRNLSNKVPVPRIFGWTWDEGQTFLYMELVSADPLLERWDTLSSSDKSSVCEELSGMVEAWRRLRRPRQQASKDSAWTPSEIWRWICRGFEEERTVDTPLLSQIGGAPLRDIMFQDGGQYPAGPYKSLKDFHDSFATLPYRNKNFTGPNPRETTPELDGLSDDVRVVFTHSDLDHSNILISKPNEGPVHIKAIIDWHQAGWYPEHWEWLKTQSVAPFGCEWVSDYLPSILPPAPHEYFRAFEYISMGLIGG</sequence>
<comment type="caution">
    <text evidence="2">The sequence shown here is derived from an EMBL/GenBank/DDBJ whole genome shotgun (WGS) entry which is preliminary data.</text>
</comment>
<feature type="compositionally biased region" description="Polar residues" evidence="1">
    <location>
        <begin position="85"/>
        <end position="98"/>
    </location>
</feature>
<name>A0A4U0U0B7_9PEZI</name>
<reference evidence="2 3" key="1">
    <citation type="submission" date="2017-03" db="EMBL/GenBank/DDBJ databases">
        <title>Genomes of endolithic fungi from Antarctica.</title>
        <authorList>
            <person name="Coleine C."/>
            <person name="Masonjones S."/>
            <person name="Stajich J.E."/>
        </authorList>
    </citation>
    <scope>NUCLEOTIDE SEQUENCE [LARGE SCALE GENOMIC DNA]</scope>
    <source>
        <strain evidence="2 3">CCFEE 6315</strain>
    </source>
</reference>
<accession>A0A4U0U0B7</accession>
<feature type="region of interest" description="Disordered" evidence="1">
    <location>
        <begin position="15"/>
        <end position="40"/>
    </location>
</feature>
<dbReference type="OrthoDB" id="5404599at2759"/>
<dbReference type="Proteomes" id="UP000308549">
    <property type="component" value="Unassembled WGS sequence"/>
</dbReference>
<dbReference type="InterPro" id="IPR051678">
    <property type="entry name" value="AGP_Transferase"/>
</dbReference>
<dbReference type="InterPro" id="IPR011009">
    <property type="entry name" value="Kinase-like_dom_sf"/>
</dbReference>
<evidence type="ECO:0000313" key="3">
    <source>
        <dbReference type="Proteomes" id="UP000308549"/>
    </source>
</evidence>
<dbReference type="PANTHER" id="PTHR21310:SF54">
    <property type="entry name" value="AMINOGLYCOSIDE PHOSPHOTRANSFERASE DOMAIN-CONTAINING PROTEIN"/>
    <property type="match status" value="1"/>
</dbReference>
<protein>
    <submittedName>
        <fullName evidence="2">Uncharacterized protein</fullName>
    </submittedName>
</protein>
<dbReference type="PANTHER" id="PTHR21310">
    <property type="entry name" value="AMINOGLYCOSIDE PHOSPHOTRANSFERASE-RELATED-RELATED"/>
    <property type="match status" value="1"/>
</dbReference>
<organism evidence="2 3">
    <name type="scientific">Salinomyces thailandicus</name>
    <dbReference type="NCBI Taxonomy" id="706561"/>
    <lineage>
        <taxon>Eukaryota</taxon>
        <taxon>Fungi</taxon>
        <taxon>Dikarya</taxon>
        <taxon>Ascomycota</taxon>
        <taxon>Pezizomycotina</taxon>
        <taxon>Dothideomycetes</taxon>
        <taxon>Dothideomycetidae</taxon>
        <taxon>Mycosphaerellales</taxon>
        <taxon>Teratosphaeriaceae</taxon>
        <taxon>Salinomyces</taxon>
    </lineage>
</organism>